<dbReference type="EMBL" id="AGNL01035947">
    <property type="protein sequence ID" value="EJK54347.1"/>
    <property type="molecule type" value="Genomic_DNA"/>
</dbReference>
<comment type="caution">
    <text evidence="1">The sequence shown here is derived from an EMBL/GenBank/DDBJ whole genome shotgun (WGS) entry which is preliminary data.</text>
</comment>
<organism evidence="1 2">
    <name type="scientific">Thalassiosira oceanica</name>
    <name type="common">Marine diatom</name>
    <dbReference type="NCBI Taxonomy" id="159749"/>
    <lineage>
        <taxon>Eukaryota</taxon>
        <taxon>Sar</taxon>
        <taxon>Stramenopiles</taxon>
        <taxon>Ochrophyta</taxon>
        <taxon>Bacillariophyta</taxon>
        <taxon>Coscinodiscophyceae</taxon>
        <taxon>Thalassiosirophycidae</taxon>
        <taxon>Thalassiosirales</taxon>
        <taxon>Thalassiosiraceae</taxon>
        <taxon>Thalassiosira</taxon>
    </lineage>
</organism>
<name>K0S645_THAOC</name>
<dbReference type="AlphaFoldDB" id="K0S645"/>
<gene>
    <name evidence="1" type="ORF">THAOC_26033</name>
</gene>
<evidence type="ECO:0000313" key="1">
    <source>
        <dbReference type="EMBL" id="EJK54347.1"/>
    </source>
</evidence>
<sequence>MYDLQIIRVHQDPTRYRYNYVSGKQVVQQRKTAGTAGRCRQGVEGEGERRNLLVATGLDKLRPSQLESAAGPEFATSKHKYYNMSLVDVQQRQLQSRVSAEDALAGLSGQMMLVSETIRDLR</sequence>
<evidence type="ECO:0000313" key="2">
    <source>
        <dbReference type="Proteomes" id="UP000266841"/>
    </source>
</evidence>
<proteinExistence type="predicted"/>
<reference evidence="1 2" key="1">
    <citation type="journal article" date="2012" name="Genome Biol.">
        <title>Genome and low-iron response of an oceanic diatom adapted to chronic iron limitation.</title>
        <authorList>
            <person name="Lommer M."/>
            <person name="Specht M."/>
            <person name="Roy A.S."/>
            <person name="Kraemer L."/>
            <person name="Andreson R."/>
            <person name="Gutowska M.A."/>
            <person name="Wolf J."/>
            <person name="Bergner S.V."/>
            <person name="Schilhabel M.B."/>
            <person name="Klostermeier U.C."/>
            <person name="Beiko R.G."/>
            <person name="Rosenstiel P."/>
            <person name="Hippler M."/>
            <person name="Laroche J."/>
        </authorList>
    </citation>
    <scope>NUCLEOTIDE SEQUENCE [LARGE SCALE GENOMIC DNA]</scope>
    <source>
        <strain evidence="1 2">CCMP1005</strain>
    </source>
</reference>
<accession>K0S645</accession>
<dbReference type="Proteomes" id="UP000266841">
    <property type="component" value="Unassembled WGS sequence"/>
</dbReference>
<feature type="non-terminal residue" evidence="1">
    <location>
        <position position="122"/>
    </location>
</feature>
<keyword evidence="2" id="KW-1185">Reference proteome</keyword>
<protein>
    <submittedName>
        <fullName evidence="1">Uncharacterized protein</fullName>
    </submittedName>
</protein>